<feature type="region of interest" description="Disordered" evidence="1">
    <location>
        <begin position="168"/>
        <end position="196"/>
    </location>
</feature>
<organism evidence="4 5">
    <name type="scientific">Sporisorium scitamineum</name>
    <dbReference type="NCBI Taxonomy" id="49012"/>
    <lineage>
        <taxon>Eukaryota</taxon>
        <taxon>Fungi</taxon>
        <taxon>Dikarya</taxon>
        <taxon>Basidiomycota</taxon>
        <taxon>Ustilaginomycotina</taxon>
        <taxon>Ustilaginomycetes</taxon>
        <taxon>Ustilaginales</taxon>
        <taxon>Ustilaginaceae</taxon>
        <taxon>Sporisorium</taxon>
    </lineage>
</organism>
<accession>A0A0F7S7R5</accession>
<dbReference type="PANTHER" id="PTHR12461">
    <property type="entry name" value="HYPOXIA-INDUCIBLE FACTOR 1 ALPHA INHIBITOR-RELATED"/>
    <property type="match status" value="1"/>
</dbReference>
<dbReference type="SUPFAM" id="SSF51197">
    <property type="entry name" value="Clavaminate synthase-like"/>
    <property type="match status" value="1"/>
</dbReference>
<protein>
    <recommendedName>
        <fullName evidence="2">JmjC domain-containing protein</fullName>
    </recommendedName>
</protein>
<evidence type="ECO:0000313" key="5">
    <source>
        <dbReference type="Proteomes" id="UP000242770"/>
    </source>
</evidence>
<evidence type="ECO:0000259" key="2">
    <source>
        <dbReference type="PROSITE" id="PS51184"/>
    </source>
</evidence>
<dbReference type="InterPro" id="IPR003347">
    <property type="entry name" value="JmjC_dom"/>
</dbReference>
<feature type="domain" description="JmjC" evidence="2">
    <location>
        <begin position="327"/>
        <end position="502"/>
    </location>
</feature>
<dbReference type="InterPro" id="IPR041667">
    <property type="entry name" value="Cupin_8"/>
</dbReference>
<reference evidence="5" key="1">
    <citation type="submission" date="2014-06" db="EMBL/GenBank/DDBJ databases">
        <authorList>
            <person name="Berkman P.J."/>
        </authorList>
    </citation>
    <scope>NUCLEOTIDE SEQUENCE [LARGE SCALE GENOMIC DNA]</scope>
</reference>
<reference evidence="3" key="3">
    <citation type="submission" date="2014-06" db="EMBL/GenBank/DDBJ databases">
        <authorList>
            <person name="Ju J."/>
            <person name="Zhang J."/>
        </authorList>
    </citation>
    <scope>NUCLEOTIDE SEQUENCE</scope>
    <source>
        <strain evidence="3">SscI8</strain>
    </source>
</reference>
<dbReference type="STRING" id="49012.A0A0F7S7R5"/>
<dbReference type="Proteomes" id="UP000242770">
    <property type="component" value="Unassembled WGS sequence"/>
</dbReference>
<dbReference type="OrthoDB" id="47172at2759"/>
<dbReference type="Gene3D" id="2.60.120.650">
    <property type="entry name" value="Cupin"/>
    <property type="match status" value="1"/>
</dbReference>
<sequence>MTKSEQTRHGDAELTKAILAQLSQSLDASSIEPTDAAALAAQRKIRKVVRCLLSSSQAAQSRSEQLNAHLSSLARLCDQKFVTFSYDGIPSAWRAIYIDAQLIKACCTLKAVGDSEQSAKLVRCIRDLDMALIVAGAASTPKGQHCHDLIACLQSNLLEREQRDAHHSDRSCFGHRSPPRKRSRLAQPEPYSPQLSESIQADSLIREYPFEEAPSFMDLAAPDSSSRSRPFIVRAYAQKSGWPAVQSNANEGVPGSWSSTEHLLRTAGPARVVPVEVGANYTRKDWGQDVMLWSDFLRYCRWDEDGQHGGAIDGQNRQEAGSARPVLYMAQHDLAAQFPALESDYMLPDYVYTSPPPPASWPGYRPPVTPDGVITNLWIGPAGTVSPPHRDPFYNCFVQVVGYKEVWVAPPHCCPRKIAAPSGHTPAKDAVNLSSADTGSITDSLMANTASIDVFDAIEDVPLVRSAAAKAVLGPGDLLYMPPGWWHSLRSLTRSFSVSTWF</sequence>
<dbReference type="AlphaFoldDB" id="A0A0F7S7R5"/>
<reference evidence="4" key="2">
    <citation type="submission" date="2014-06" db="EMBL/GenBank/DDBJ databases">
        <authorList>
            <person name="Berkman J.Paul."/>
        </authorList>
    </citation>
    <scope>NUCLEOTIDE SEQUENCE [LARGE SCALE GENOMIC DNA]</scope>
</reference>
<evidence type="ECO:0000313" key="3">
    <source>
        <dbReference type="EMBL" id="CDU23540.1"/>
    </source>
</evidence>
<dbReference type="PANTHER" id="PTHR12461:SF94">
    <property type="entry name" value="JMJC DOMAIN-CONTAINING PROTEIN"/>
    <property type="match status" value="1"/>
</dbReference>
<proteinExistence type="predicted"/>
<gene>
    <name evidence="4" type="primary">SSCI16500.1</name>
    <name evidence="3" type="ORF">SPSC_02169</name>
</gene>
<name>A0A0F7S7R5_9BASI</name>
<dbReference type="EMBL" id="LK056663">
    <property type="protein sequence ID" value="CDU23540.1"/>
    <property type="molecule type" value="Genomic_DNA"/>
</dbReference>
<dbReference type="EMBL" id="CCFA01000852">
    <property type="protein sequence ID" value="CDW96763.1"/>
    <property type="molecule type" value="Genomic_DNA"/>
</dbReference>
<keyword evidence="5" id="KW-1185">Reference proteome</keyword>
<evidence type="ECO:0000256" key="1">
    <source>
        <dbReference type="SAM" id="MobiDB-lite"/>
    </source>
</evidence>
<dbReference type="Pfam" id="PF13621">
    <property type="entry name" value="Cupin_8"/>
    <property type="match status" value="1"/>
</dbReference>
<evidence type="ECO:0000313" key="4">
    <source>
        <dbReference type="EMBL" id="CDW96763.1"/>
    </source>
</evidence>
<dbReference type="PROSITE" id="PS51184">
    <property type="entry name" value="JMJC"/>
    <property type="match status" value="1"/>
</dbReference>